<dbReference type="SUPFAM" id="SSF53335">
    <property type="entry name" value="S-adenosyl-L-methionine-dependent methyltransferases"/>
    <property type="match status" value="1"/>
</dbReference>
<evidence type="ECO:0000256" key="6">
    <source>
        <dbReference type="HAMAP-Rule" id="MF_01848"/>
    </source>
</evidence>
<evidence type="ECO:0000256" key="4">
    <source>
        <dbReference type="ARBA" id="ARBA00022679"/>
    </source>
</evidence>
<evidence type="ECO:0000313" key="8">
    <source>
        <dbReference type="Proteomes" id="UP000283522"/>
    </source>
</evidence>
<dbReference type="PANTHER" id="PTHR13393">
    <property type="entry name" value="SAM-DEPENDENT METHYLTRANSFERASE"/>
    <property type="match status" value="1"/>
</dbReference>
<dbReference type="PIRSF" id="PIRSF029038">
    <property type="entry name" value="Mtase_YbiN_prd"/>
    <property type="match status" value="1"/>
</dbReference>
<sequence>MKGKGNQAGLHARNIHQGRYDLDALANTLPELNTFLFTNEYGNLTLDFSDPTAVKALNRALLLHFYHLQFWDIPEGFLCPPIPGRADYIHYLADLLGDSHSGKIPAGLKIKVLDVGTGANLIYPILGNACYGWSFVGSELNPLAIASAEHIISKNPHFSGNIEIRAQTNPENIFSGIIQPNEFFDMTMCNPPFHESALAALEGSQRKVKNLTGKSSPKPELNFGGQAAELWTDGGELQFIRKMIQESLNFKSQVFWFTSLVSKSENLKPLQTQLEKSGAVAQKIIEMAQGNKKSRFIVWSFLNEKQRKTWSEHRWS</sequence>
<dbReference type="AlphaFoldDB" id="A0A418PVV3"/>
<dbReference type="PANTHER" id="PTHR13393:SF0">
    <property type="entry name" value="RNA N6-ADENOSINE-METHYLTRANSFERASE METTL16"/>
    <property type="match status" value="1"/>
</dbReference>
<comment type="subcellular location">
    <subcellularLocation>
        <location evidence="6">Cytoplasm</location>
    </subcellularLocation>
</comment>
<evidence type="ECO:0000256" key="1">
    <source>
        <dbReference type="ARBA" id="ARBA00022490"/>
    </source>
</evidence>
<keyword evidence="1 6" id="KW-0963">Cytoplasm</keyword>
<dbReference type="HAMAP" id="MF_01848">
    <property type="entry name" value="23SrRNA_methyltr_F"/>
    <property type="match status" value="1"/>
</dbReference>
<evidence type="ECO:0000256" key="2">
    <source>
        <dbReference type="ARBA" id="ARBA00022552"/>
    </source>
</evidence>
<dbReference type="InterPro" id="IPR029063">
    <property type="entry name" value="SAM-dependent_MTases_sf"/>
</dbReference>
<evidence type="ECO:0000256" key="3">
    <source>
        <dbReference type="ARBA" id="ARBA00022603"/>
    </source>
</evidence>
<dbReference type="EMBL" id="QXML01000001">
    <property type="protein sequence ID" value="RIW18310.1"/>
    <property type="molecule type" value="Genomic_DNA"/>
</dbReference>
<evidence type="ECO:0000256" key="5">
    <source>
        <dbReference type="ARBA" id="ARBA00022691"/>
    </source>
</evidence>
<dbReference type="Pfam" id="PF05971">
    <property type="entry name" value="Methyltransf_10"/>
    <property type="match status" value="1"/>
</dbReference>
<keyword evidence="5 6" id="KW-0949">S-adenosyl-L-methionine</keyword>
<dbReference type="GO" id="GO:0052907">
    <property type="term" value="F:23S rRNA (adenine(1618)-N(6))-methyltransferase activity"/>
    <property type="evidence" value="ECO:0007669"/>
    <property type="project" value="UniProtKB-EC"/>
</dbReference>
<dbReference type="InterPro" id="IPR010286">
    <property type="entry name" value="METTL16/RlmF"/>
</dbReference>
<keyword evidence="4 6" id="KW-0808">Transferase</keyword>
<keyword evidence="3 6" id="KW-0489">Methyltransferase</keyword>
<comment type="catalytic activity">
    <reaction evidence="6">
        <text>adenosine(1618) in 23S rRNA + S-adenosyl-L-methionine = N(6)-methyladenosine(1618) in 23S rRNA + S-adenosyl-L-homocysteine + H(+)</text>
        <dbReference type="Rhea" id="RHEA:16497"/>
        <dbReference type="Rhea" id="RHEA-COMP:10229"/>
        <dbReference type="Rhea" id="RHEA-COMP:10231"/>
        <dbReference type="ChEBI" id="CHEBI:15378"/>
        <dbReference type="ChEBI" id="CHEBI:57856"/>
        <dbReference type="ChEBI" id="CHEBI:59789"/>
        <dbReference type="ChEBI" id="CHEBI:74411"/>
        <dbReference type="ChEBI" id="CHEBI:74449"/>
        <dbReference type="EC" id="2.1.1.181"/>
    </reaction>
</comment>
<dbReference type="InterPro" id="IPR016909">
    <property type="entry name" value="rRNA_lsu_MeTfrase_F"/>
</dbReference>
<dbReference type="GO" id="GO:0070475">
    <property type="term" value="P:rRNA base methylation"/>
    <property type="evidence" value="ECO:0007669"/>
    <property type="project" value="TreeGrafter"/>
</dbReference>
<evidence type="ECO:0000313" key="7">
    <source>
        <dbReference type="EMBL" id="RIW18310.1"/>
    </source>
</evidence>
<comment type="similarity">
    <text evidence="6">Belongs to the methyltransferase superfamily. METTL16/RlmF family.</text>
</comment>
<gene>
    <name evidence="6 7" type="primary">rlmF</name>
    <name evidence="7" type="ORF">D0X99_01030</name>
</gene>
<dbReference type="OrthoDB" id="1115728at2"/>
<comment type="function">
    <text evidence="6">Specifically methylates the adenine in position 1618 of 23S rRNA.</text>
</comment>
<dbReference type="Proteomes" id="UP000283522">
    <property type="component" value="Unassembled WGS sequence"/>
</dbReference>
<comment type="caution">
    <text evidence="7">The sequence shown here is derived from an EMBL/GenBank/DDBJ whole genome shotgun (WGS) entry which is preliminary data.</text>
</comment>
<accession>A0A418PVV3</accession>
<keyword evidence="2 6" id="KW-0698">rRNA processing</keyword>
<dbReference type="RefSeq" id="WP_119475789.1">
    <property type="nucleotide sequence ID" value="NZ_QXML01000001.1"/>
</dbReference>
<dbReference type="EC" id="2.1.1.181" evidence="6"/>
<organism evidence="7 8">
    <name type="scientific">Algoriphagus lacus</name>
    <dbReference type="NCBI Taxonomy" id="2056311"/>
    <lineage>
        <taxon>Bacteria</taxon>
        <taxon>Pseudomonadati</taxon>
        <taxon>Bacteroidota</taxon>
        <taxon>Cytophagia</taxon>
        <taxon>Cytophagales</taxon>
        <taxon>Cyclobacteriaceae</taxon>
        <taxon>Algoriphagus</taxon>
    </lineage>
</organism>
<reference evidence="7 8" key="1">
    <citation type="submission" date="2018-09" db="EMBL/GenBank/DDBJ databases">
        <authorList>
            <person name="Wang X."/>
            <person name="Du Z."/>
        </authorList>
    </citation>
    <scope>NUCLEOTIDE SEQUENCE [LARGE SCALE GENOMIC DNA]</scope>
    <source>
        <strain evidence="7 8">N3</strain>
    </source>
</reference>
<keyword evidence="8" id="KW-1185">Reference proteome</keyword>
<dbReference type="GO" id="GO:0005737">
    <property type="term" value="C:cytoplasm"/>
    <property type="evidence" value="ECO:0007669"/>
    <property type="project" value="UniProtKB-SubCell"/>
</dbReference>
<proteinExistence type="inferred from homology"/>
<dbReference type="CDD" id="cd02440">
    <property type="entry name" value="AdoMet_MTases"/>
    <property type="match status" value="1"/>
</dbReference>
<dbReference type="NCBIfam" id="NF008725">
    <property type="entry name" value="PRK11727.1"/>
    <property type="match status" value="1"/>
</dbReference>
<protein>
    <recommendedName>
        <fullName evidence="6">Ribosomal RNA large subunit methyltransferase F</fullName>
        <ecNumber evidence="6">2.1.1.181</ecNumber>
    </recommendedName>
    <alternativeName>
        <fullName evidence="6">23S rRNA mA1618 methyltransferase</fullName>
    </alternativeName>
    <alternativeName>
        <fullName evidence="6">rRNA adenine N-6-methyltransferase</fullName>
    </alternativeName>
</protein>
<name>A0A418PVV3_9BACT</name>
<dbReference type="Gene3D" id="3.40.50.150">
    <property type="entry name" value="Vaccinia Virus protein VP39"/>
    <property type="match status" value="1"/>
</dbReference>